<dbReference type="PROSITE" id="PS50902">
    <property type="entry name" value="FLAVODOXIN_LIKE"/>
    <property type="match status" value="1"/>
</dbReference>
<feature type="signal peptide" evidence="2">
    <location>
        <begin position="1"/>
        <end position="24"/>
    </location>
</feature>
<feature type="chain" id="PRO_5038808595" evidence="2">
    <location>
        <begin position="25"/>
        <end position="250"/>
    </location>
</feature>
<feature type="domain" description="Flavodoxin-like" evidence="3">
    <location>
        <begin position="89"/>
        <end position="250"/>
    </location>
</feature>
<dbReference type="Proteomes" id="UP000248057">
    <property type="component" value="Unassembled WGS sequence"/>
</dbReference>
<evidence type="ECO:0000313" key="5">
    <source>
        <dbReference type="Proteomes" id="UP000248057"/>
    </source>
</evidence>
<comment type="caution">
    <text evidence="4">The sequence shown here is derived from an EMBL/GenBank/DDBJ whole genome shotgun (WGS) entry which is preliminary data.</text>
</comment>
<evidence type="ECO:0000313" key="4">
    <source>
        <dbReference type="EMBL" id="PXX54274.1"/>
    </source>
</evidence>
<dbReference type="AlphaFoldDB" id="A0A2V3YKY2"/>
<accession>A0A2V3YKY2</accession>
<dbReference type="GeneID" id="86061125"/>
<evidence type="ECO:0000256" key="2">
    <source>
        <dbReference type="SAM" id="SignalP"/>
    </source>
</evidence>
<dbReference type="InterPro" id="IPR029039">
    <property type="entry name" value="Flavoprotein-like_sf"/>
</dbReference>
<name>A0A2V3YKY2_9FIRM</name>
<dbReference type="GO" id="GO:0010181">
    <property type="term" value="F:FMN binding"/>
    <property type="evidence" value="ECO:0007669"/>
    <property type="project" value="InterPro"/>
</dbReference>
<sequence>MKKFQKMMSIVCMIGMLLSFTACGSSGGSQSTGGQPETPEEAVSTQEETDKNSDTEAVEQTTDQDTEVAEPADTEDESGEETSEESSKVLVAYFSATGTTKALAEYAADALGADLYEIVPEEPYTDEDLNYSDSSTRATVEQNDKTVRPAISGSVENMDQYEIVFLGYPIWWGEAPRIVDTFMESYEFGGKTIVPFCTSGSSGIGSSAANLHDLCGDDVTWLDGVRLGSSSSREDIVEWINSLGLNVEAK</sequence>
<dbReference type="EMBL" id="QJKD01000004">
    <property type="protein sequence ID" value="PXX54274.1"/>
    <property type="molecule type" value="Genomic_DNA"/>
</dbReference>
<feature type="region of interest" description="Disordered" evidence="1">
    <location>
        <begin position="25"/>
        <end position="86"/>
    </location>
</feature>
<gene>
    <name evidence="4" type="ORF">DFR60_10499</name>
</gene>
<dbReference type="Gene3D" id="3.40.50.360">
    <property type="match status" value="1"/>
</dbReference>
<keyword evidence="2" id="KW-0732">Signal</keyword>
<dbReference type="PANTHER" id="PTHR39201:SF1">
    <property type="entry name" value="FLAVODOXIN-LIKE DOMAIN-CONTAINING PROTEIN"/>
    <property type="match status" value="1"/>
</dbReference>
<protein>
    <submittedName>
        <fullName evidence="4">Flavodoxin-like protein</fullName>
    </submittedName>
</protein>
<organism evidence="4 5">
    <name type="scientific">Hungatella effluvii</name>
    <dbReference type="NCBI Taxonomy" id="1096246"/>
    <lineage>
        <taxon>Bacteria</taxon>
        <taxon>Bacillati</taxon>
        <taxon>Bacillota</taxon>
        <taxon>Clostridia</taxon>
        <taxon>Lachnospirales</taxon>
        <taxon>Lachnospiraceae</taxon>
        <taxon>Hungatella</taxon>
    </lineage>
</organism>
<proteinExistence type="predicted"/>
<dbReference type="NCBIfam" id="NF005501">
    <property type="entry name" value="PRK07116.1"/>
    <property type="match status" value="1"/>
</dbReference>
<dbReference type="Pfam" id="PF12682">
    <property type="entry name" value="Flavodoxin_4"/>
    <property type="match status" value="1"/>
</dbReference>
<reference evidence="4 5" key="1">
    <citation type="submission" date="2018-05" db="EMBL/GenBank/DDBJ databases">
        <title>Genomic Encyclopedia of Type Strains, Phase IV (KMG-IV): sequencing the most valuable type-strain genomes for metagenomic binning, comparative biology and taxonomic classification.</title>
        <authorList>
            <person name="Goeker M."/>
        </authorList>
    </citation>
    <scope>NUCLEOTIDE SEQUENCE [LARGE SCALE GENOMIC DNA]</scope>
    <source>
        <strain evidence="4 5">DSM 24995</strain>
    </source>
</reference>
<dbReference type="GO" id="GO:0016651">
    <property type="term" value="F:oxidoreductase activity, acting on NAD(P)H"/>
    <property type="evidence" value="ECO:0007669"/>
    <property type="project" value="UniProtKB-ARBA"/>
</dbReference>
<dbReference type="SUPFAM" id="SSF52218">
    <property type="entry name" value="Flavoproteins"/>
    <property type="match status" value="1"/>
</dbReference>
<dbReference type="PROSITE" id="PS51257">
    <property type="entry name" value="PROKAR_LIPOPROTEIN"/>
    <property type="match status" value="1"/>
</dbReference>
<evidence type="ECO:0000256" key="1">
    <source>
        <dbReference type="SAM" id="MobiDB-lite"/>
    </source>
</evidence>
<feature type="compositionally biased region" description="Acidic residues" evidence="1">
    <location>
        <begin position="62"/>
        <end position="84"/>
    </location>
</feature>
<keyword evidence="5" id="KW-1185">Reference proteome</keyword>
<dbReference type="InterPro" id="IPR008254">
    <property type="entry name" value="Flavodoxin/NO_synth"/>
</dbReference>
<dbReference type="RefSeq" id="WP_243005013.1">
    <property type="nucleotide sequence ID" value="NZ_QJKD01000004.1"/>
</dbReference>
<evidence type="ECO:0000259" key="3">
    <source>
        <dbReference type="PROSITE" id="PS50902"/>
    </source>
</evidence>
<dbReference type="PANTHER" id="PTHR39201">
    <property type="entry name" value="EXPORTED PROTEIN-RELATED"/>
    <property type="match status" value="1"/>
</dbReference>